<feature type="binding site" evidence="3">
    <location>
        <begin position="390"/>
        <end position="397"/>
    </location>
    <ligand>
        <name>ATP</name>
        <dbReference type="ChEBI" id="CHEBI:30616"/>
    </ligand>
</feature>
<reference evidence="7 8" key="1">
    <citation type="journal article" date="2019" name="Int. J. Syst. Evol. Microbiol.">
        <title>The Global Catalogue of Microorganisms (GCM) 10K type strain sequencing project: providing services to taxonomists for standard genome sequencing and annotation.</title>
        <authorList>
            <consortium name="The Broad Institute Genomics Platform"/>
            <consortium name="The Broad Institute Genome Sequencing Center for Infectious Disease"/>
            <person name="Wu L."/>
            <person name="Ma J."/>
        </authorList>
    </citation>
    <scope>NUCLEOTIDE SEQUENCE [LARGE SCALE GENOMIC DNA]</scope>
    <source>
        <strain evidence="7 8">JCM 15313</strain>
    </source>
</reference>
<dbReference type="PANTHER" id="PTHR22683">
    <property type="entry name" value="SPORULATION PROTEIN RELATED"/>
    <property type="match status" value="1"/>
</dbReference>
<keyword evidence="5" id="KW-0812">Transmembrane</keyword>
<feature type="transmembrane region" description="Helical" evidence="5">
    <location>
        <begin position="184"/>
        <end position="205"/>
    </location>
</feature>
<dbReference type="Proteomes" id="UP001501585">
    <property type="component" value="Unassembled WGS sequence"/>
</dbReference>
<dbReference type="Gene3D" id="3.40.50.300">
    <property type="entry name" value="P-loop containing nucleotide triphosphate hydrolases"/>
    <property type="match status" value="1"/>
</dbReference>
<dbReference type="InterPro" id="IPR002543">
    <property type="entry name" value="FtsK_dom"/>
</dbReference>
<dbReference type="EMBL" id="BAAAPC010000001">
    <property type="protein sequence ID" value="GAA1981372.1"/>
    <property type="molecule type" value="Genomic_DNA"/>
</dbReference>
<comment type="caution">
    <text evidence="7">The sequence shown here is derived from an EMBL/GenBank/DDBJ whole genome shotgun (WGS) entry which is preliminary data.</text>
</comment>
<accession>A0ABN2S6M2</accession>
<evidence type="ECO:0000313" key="7">
    <source>
        <dbReference type="EMBL" id="GAA1981372.1"/>
    </source>
</evidence>
<keyword evidence="5" id="KW-0472">Membrane</keyword>
<evidence type="ECO:0000256" key="5">
    <source>
        <dbReference type="SAM" id="Phobius"/>
    </source>
</evidence>
<evidence type="ECO:0000256" key="4">
    <source>
        <dbReference type="SAM" id="MobiDB-lite"/>
    </source>
</evidence>
<evidence type="ECO:0000259" key="6">
    <source>
        <dbReference type="PROSITE" id="PS50901"/>
    </source>
</evidence>
<evidence type="ECO:0000256" key="3">
    <source>
        <dbReference type="PROSITE-ProRule" id="PRU00289"/>
    </source>
</evidence>
<dbReference type="InterPro" id="IPR027417">
    <property type="entry name" value="P-loop_NTPase"/>
</dbReference>
<gene>
    <name evidence="7" type="ORF">GCM10009799_03080</name>
</gene>
<name>A0ABN2S6M2_9ACTN</name>
<evidence type="ECO:0000256" key="1">
    <source>
        <dbReference type="ARBA" id="ARBA00022741"/>
    </source>
</evidence>
<keyword evidence="5" id="KW-1133">Transmembrane helix</keyword>
<keyword evidence="1 3" id="KW-0547">Nucleotide-binding</keyword>
<keyword evidence="8" id="KW-1185">Reference proteome</keyword>
<protein>
    <submittedName>
        <fullName evidence="7">FtsK/SpoIIIE domain-containing protein</fullName>
    </submittedName>
</protein>
<dbReference type="InterPro" id="IPR050206">
    <property type="entry name" value="FtsK/SpoIIIE/SftA"/>
</dbReference>
<keyword evidence="2 3" id="KW-0067">ATP-binding</keyword>
<organism evidence="7 8">
    <name type="scientific">Nocardiopsis rhodophaea</name>
    <dbReference type="NCBI Taxonomy" id="280238"/>
    <lineage>
        <taxon>Bacteria</taxon>
        <taxon>Bacillati</taxon>
        <taxon>Actinomycetota</taxon>
        <taxon>Actinomycetes</taxon>
        <taxon>Streptosporangiales</taxon>
        <taxon>Nocardiopsidaceae</taxon>
        <taxon>Nocardiopsis</taxon>
    </lineage>
</organism>
<feature type="domain" description="FtsK" evidence="6">
    <location>
        <begin position="363"/>
        <end position="567"/>
    </location>
</feature>
<sequence length="743" mass="79835">MSENTPRNEHGDAEVIDFPTMVPLPQEVREGQENTPDSGKPPTSERVTHDDAADDAGEEAPPVRVDAQLDAYRAQGADFLAELAERAQSQRPIVPAWAHSKEEAAHTLRWVVAYYAHVAAYQATRSPKYLLKLAARTPRGTVRAVGGFTRWVLDWEGEGARVEAAKRNDAETYLKLSRQRDRRVRARAIVAVLVAITLLIAAILVAGAPTWAQWSTLAGLVILLGLIGAPADRPLIDRAALPQQVAKLDSDVVVRAFGAIGISAITQAQAKGKDGITFASAITRDGPGWRADIDLPIGVTAADVMERRARLASALRRPLGCVWPEGDPGVHEGRLVLWVGDRDLSKRGLLTWALAKTGRHDFFAPVPFGEDPRGRAVGVPLFQHNVLIGSLPGQGKTAAVRVLTGGAALDPSVQLWPHELKGSGDLDPYERVSHRFVSGIDDTSIGYAAESMRLLREEVMRRAPALKKLPRDICPDKRITRDIADKRSVGLFPLVAIFDECQNLFAHPFYGAQAGEDAEFIIKVGRALGVVLILATQRPDKDSLPTGVSANVSVRFCLKVGGQVENDMILGTSSYKNGIRATVFRPEVDAGNGYLVGVNATPTVVRTAYLDQVATDQVAQRAHALRTAAGTLTGIAAGQDSAPVTQVDLLADICAVAPVSDGKVWSETVVDRLAELRPDAYGAWAELEADAKANQLAAALKPYGISTIQIGRRISGKVVNRRGIDPAPIAAMVTQRNKGRSGG</sequence>
<dbReference type="RefSeq" id="WP_344159623.1">
    <property type="nucleotide sequence ID" value="NZ_BAAAPC010000001.1"/>
</dbReference>
<dbReference type="PANTHER" id="PTHR22683:SF1">
    <property type="entry name" value="TYPE VII SECRETION SYSTEM PROTEIN ESSC"/>
    <property type="match status" value="1"/>
</dbReference>
<dbReference type="PROSITE" id="PS50901">
    <property type="entry name" value="FTSK"/>
    <property type="match status" value="1"/>
</dbReference>
<feature type="compositionally biased region" description="Basic and acidic residues" evidence="4">
    <location>
        <begin position="1"/>
        <end position="13"/>
    </location>
</feature>
<feature type="region of interest" description="Disordered" evidence="4">
    <location>
        <begin position="1"/>
        <end position="62"/>
    </location>
</feature>
<proteinExistence type="predicted"/>
<evidence type="ECO:0000256" key="2">
    <source>
        <dbReference type="ARBA" id="ARBA00022840"/>
    </source>
</evidence>
<evidence type="ECO:0000313" key="8">
    <source>
        <dbReference type="Proteomes" id="UP001501585"/>
    </source>
</evidence>
<dbReference type="SUPFAM" id="SSF52540">
    <property type="entry name" value="P-loop containing nucleoside triphosphate hydrolases"/>
    <property type="match status" value="1"/>
</dbReference>